<keyword evidence="2" id="KW-1185">Reference proteome</keyword>
<dbReference type="Proteomes" id="UP000266861">
    <property type="component" value="Unassembled WGS sequence"/>
</dbReference>
<sequence>MCHGLILDAKVVGTDEIVGGYNRLAWDNSTRGDITVLFFIKNELSRMHEVKAIVKSLKNCEEKIGEAFSLFDEAKDLLSNQNLEFSGNYFDDARIVARENVNNCKVKGINFVSL</sequence>
<evidence type="ECO:0000313" key="1">
    <source>
        <dbReference type="EMBL" id="RHZ75508.1"/>
    </source>
</evidence>
<evidence type="ECO:0000313" key="2">
    <source>
        <dbReference type="Proteomes" id="UP000266861"/>
    </source>
</evidence>
<proteinExistence type="predicted"/>
<protein>
    <submittedName>
        <fullName evidence="1">Uncharacterized protein</fullName>
    </submittedName>
</protein>
<reference evidence="1 2" key="1">
    <citation type="submission" date="2018-08" db="EMBL/GenBank/DDBJ databases">
        <title>Genome and evolution of the arbuscular mycorrhizal fungus Diversispora epigaea (formerly Glomus versiforme) and its bacterial endosymbionts.</title>
        <authorList>
            <person name="Sun X."/>
            <person name="Fei Z."/>
            <person name="Harrison M."/>
        </authorList>
    </citation>
    <scope>NUCLEOTIDE SEQUENCE [LARGE SCALE GENOMIC DNA]</scope>
    <source>
        <strain evidence="1 2">IT104</strain>
    </source>
</reference>
<gene>
    <name evidence="1" type="ORF">Glove_213g135</name>
</gene>
<organism evidence="1 2">
    <name type="scientific">Diversispora epigaea</name>
    <dbReference type="NCBI Taxonomy" id="1348612"/>
    <lineage>
        <taxon>Eukaryota</taxon>
        <taxon>Fungi</taxon>
        <taxon>Fungi incertae sedis</taxon>
        <taxon>Mucoromycota</taxon>
        <taxon>Glomeromycotina</taxon>
        <taxon>Glomeromycetes</taxon>
        <taxon>Diversisporales</taxon>
        <taxon>Diversisporaceae</taxon>
        <taxon>Diversispora</taxon>
    </lineage>
</organism>
<comment type="caution">
    <text evidence="1">The sequence shown here is derived from an EMBL/GenBank/DDBJ whole genome shotgun (WGS) entry which is preliminary data.</text>
</comment>
<dbReference type="AlphaFoldDB" id="A0A397IMS5"/>
<name>A0A397IMS5_9GLOM</name>
<accession>A0A397IMS5</accession>
<dbReference type="EMBL" id="PQFF01000198">
    <property type="protein sequence ID" value="RHZ75508.1"/>
    <property type="molecule type" value="Genomic_DNA"/>
</dbReference>